<keyword evidence="2" id="KW-1185">Reference proteome</keyword>
<name>A0A1T1GWJ1_9GAMM</name>
<sequence>MKYLTLNETRQKLTEYGLKFDDFIDLYESRDLKIYLKHSGFIIKNSVDANSKVINGYYLDSIKPFRGIVEPLDDLTNQDIVSSLLDNPNSIIYATIDNDTYTLLRTFPTDMEPCLLESYAQFYTASNFLIEVEQFDKLFSFKGSMELRTEKSLILENQKLLRIIGGMLAGIKHSDRYKDLKQNKLYELMAQAIDTQKLGLSDDTVKPIFSDANKAISKYLIKNNK</sequence>
<proteinExistence type="predicted"/>
<dbReference type="AlphaFoldDB" id="A0A1T1GWJ1"/>
<evidence type="ECO:0000313" key="2">
    <source>
        <dbReference type="Proteomes" id="UP000191160"/>
    </source>
</evidence>
<dbReference type="EMBL" id="MVKX01000006">
    <property type="protein sequence ID" value="OOV81830.1"/>
    <property type="molecule type" value="Genomic_DNA"/>
</dbReference>
<gene>
    <name evidence="1" type="ORF">B1202_10300</name>
</gene>
<reference evidence="1 2" key="1">
    <citation type="submission" date="2017-02" db="EMBL/GenBank/DDBJ databases">
        <title>Acinetobacter sp. ANC 4945, whole genome shotgun sequencing project.</title>
        <authorList>
            <person name="Radolfova-Krizova L."/>
            <person name="Al Atrouni A."/>
            <person name="Nemec A."/>
        </authorList>
    </citation>
    <scope>NUCLEOTIDE SEQUENCE [LARGE SCALE GENOMIC DNA]</scope>
    <source>
        <strain evidence="1 2">ANC 4945</strain>
    </source>
</reference>
<evidence type="ECO:0000313" key="1">
    <source>
        <dbReference type="EMBL" id="OOV81830.1"/>
    </source>
</evidence>
<dbReference type="Proteomes" id="UP000191160">
    <property type="component" value="Unassembled WGS sequence"/>
</dbReference>
<comment type="caution">
    <text evidence="1">The sequence shown here is derived from an EMBL/GenBank/DDBJ whole genome shotgun (WGS) entry which is preliminary data.</text>
</comment>
<organism evidence="1 2">
    <name type="scientific">Acinetobacter amyesii</name>
    <dbReference type="NCBI Taxonomy" id="2942470"/>
    <lineage>
        <taxon>Bacteria</taxon>
        <taxon>Pseudomonadati</taxon>
        <taxon>Pseudomonadota</taxon>
        <taxon>Gammaproteobacteria</taxon>
        <taxon>Moraxellales</taxon>
        <taxon>Moraxellaceae</taxon>
        <taxon>Acinetobacter</taxon>
    </lineage>
</organism>
<protein>
    <submittedName>
        <fullName evidence="1">Uncharacterized protein</fullName>
    </submittedName>
</protein>
<accession>A0A1T1GWJ1</accession>
<dbReference type="RefSeq" id="WP_078190507.1">
    <property type="nucleotide sequence ID" value="NZ_JAMCOZ010000006.1"/>
</dbReference>